<organism evidence="1 2">
    <name type="scientific">Candidatus Thiodubiliella endoseptemdiera</name>
    <dbReference type="NCBI Taxonomy" id="2738886"/>
    <lineage>
        <taxon>Bacteria</taxon>
        <taxon>Pseudomonadati</taxon>
        <taxon>Pseudomonadota</taxon>
        <taxon>Gammaproteobacteria</taxon>
        <taxon>Candidatus Pseudothioglobaceae</taxon>
        <taxon>Candidatus Thiodubiliella</taxon>
    </lineage>
</organism>
<name>A0A853F3Q0_9GAMM</name>
<protein>
    <recommendedName>
        <fullName evidence="3">Acyl-CoA dehydrogenase</fullName>
    </recommendedName>
</protein>
<dbReference type="Gene3D" id="1.10.540.10">
    <property type="entry name" value="Acyl-CoA dehydrogenase/oxidase, N-terminal domain"/>
    <property type="match status" value="1"/>
</dbReference>
<dbReference type="GO" id="GO:0050660">
    <property type="term" value="F:flavin adenine dinucleotide binding"/>
    <property type="evidence" value="ECO:0007669"/>
    <property type="project" value="InterPro"/>
</dbReference>
<reference evidence="1 2" key="1">
    <citation type="submission" date="2020-05" db="EMBL/GenBank/DDBJ databases">
        <title>Horizontal transmission and recombination maintain forever young bacterial symbiont genomes.</title>
        <authorList>
            <person name="Russell S.L."/>
            <person name="Pepper-Tunick E."/>
            <person name="Svedberg J."/>
            <person name="Byrne A."/>
            <person name="Ruelas Castillo J."/>
            <person name="Vollmers C."/>
            <person name="Beinart R.A."/>
            <person name="Corbett-Detig R."/>
        </authorList>
    </citation>
    <scope>NUCLEOTIDE SEQUENCE [LARGE SCALE GENOMIC DNA]</scope>
    <source>
        <strain evidence="1">455</strain>
    </source>
</reference>
<evidence type="ECO:0008006" key="3">
    <source>
        <dbReference type="Google" id="ProtNLM"/>
    </source>
</evidence>
<dbReference type="InterPro" id="IPR037069">
    <property type="entry name" value="AcylCoA_DH/ox_N_sf"/>
</dbReference>
<dbReference type="Proteomes" id="UP000568751">
    <property type="component" value="Unassembled WGS sequence"/>
</dbReference>
<gene>
    <name evidence="1" type="ORF">H0A76_06810</name>
</gene>
<comment type="caution">
    <text evidence="1">The sequence shown here is derived from an EMBL/GenBank/DDBJ whole genome shotgun (WGS) entry which is preliminary data.</text>
</comment>
<dbReference type="GO" id="GO:0016627">
    <property type="term" value="F:oxidoreductase activity, acting on the CH-CH group of donors"/>
    <property type="evidence" value="ECO:0007669"/>
    <property type="project" value="InterPro"/>
</dbReference>
<dbReference type="EMBL" id="JACCHT010000001">
    <property type="protein sequence ID" value="NYT27621.1"/>
    <property type="molecule type" value="Genomic_DNA"/>
</dbReference>
<proteinExistence type="predicted"/>
<evidence type="ECO:0000313" key="2">
    <source>
        <dbReference type="Proteomes" id="UP000568751"/>
    </source>
</evidence>
<accession>A0A853F3Q0</accession>
<sequence>MLDIIKKIPDPYKTSLDGYFREVHYQFRQELRQFIEDDIVPKCDHWEKHKISPIKEIIKLFGQKGF</sequence>
<evidence type="ECO:0000313" key="1">
    <source>
        <dbReference type="EMBL" id="NYT27621.1"/>
    </source>
</evidence>
<dbReference type="AlphaFoldDB" id="A0A853F3Q0"/>